<dbReference type="InterPro" id="IPR028098">
    <property type="entry name" value="Glyco_trans_4-like_N"/>
</dbReference>
<dbReference type="HOGENOM" id="CLU_775479_0_0_5"/>
<keyword evidence="4" id="KW-1185">Reference proteome</keyword>
<name>K0PWH3_9HYPH</name>
<dbReference type="STRING" id="1211777.BN77_p10052"/>
<gene>
    <name evidence="3" type="ORF">BN77_p10052</name>
</gene>
<dbReference type="PANTHER" id="PTHR46401:SF8">
    <property type="entry name" value="BLL6006 PROTEIN"/>
    <property type="match status" value="1"/>
</dbReference>
<evidence type="ECO:0000313" key="3">
    <source>
        <dbReference type="EMBL" id="CCM78098.1"/>
    </source>
</evidence>
<dbReference type="Pfam" id="PF00534">
    <property type="entry name" value="Glycos_transf_1"/>
    <property type="match status" value="1"/>
</dbReference>
<dbReference type="Proteomes" id="UP000009319">
    <property type="component" value="Unassembled WGS sequence"/>
</dbReference>
<organism evidence="3 4">
    <name type="scientific">Rhizobium mesoamericanum STM3625</name>
    <dbReference type="NCBI Taxonomy" id="1211777"/>
    <lineage>
        <taxon>Bacteria</taxon>
        <taxon>Pseudomonadati</taxon>
        <taxon>Pseudomonadota</taxon>
        <taxon>Alphaproteobacteria</taxon>
        <taxon>Hyphomicrobiales</taxon>
        <taxon>Rhizobiaceae</taxon>
        <taxon>Rhizobium/Agrobacterium group</taxon>
        <taxon>Rhizobium</taxon>
    </lineage>
</organism>
<dbReference type="CDD" id="cd03801">
    <property type="entry name" value="GT4_PimA-like"/>
    <property type="match status" value="1"/>
</dbReference>
<feature type="domain" description="Glycosyltransferase subfamily 4-like N-terminal" evidence="2">
    <location>
        <begin position="17"/>
        <end position="181"/>
    </location>
</feature>
<dbReference type="AlphaFoldDB" id="K0PWH3"/>
<dbReference type="RefSeq" id="WP_007535548.1">
    <property type="nucleotide sequence ID" value="NZ_HF536773.1"/>
</dbReference>
<feature type="domain" description="Glycosyl transferase family 1" evidence="1">
    <location>
        <begin position="237"/>
        <end position="336"/>
    </location>
</feature>
<dbReference type="Gene3D" id="3.40.50.2000">
    <property type="entry name" value="Glycogen Phosphorylase B"/>
    <property type="match status" value="2"/>
</dbReference>
<evidence type="ECO:0000259" key="2">
    <source>
        <dbReference type="Pfam" id="PF13439"/>
    </source>
</evidence>
<dbReference type="Pfam" id="PF13439">
    <property type="entry name" value="Glyco_transf_4"/>
    <property type="match status" value="1"/>
</dbReference>
<dbReference type="eggNOG" id="COG0438">
    <property type="taxonomic scope" value="Bacteria"/>
</dbReference>
<proteinExistence type="predicted"/>
<reference evidence="3 4" key="1">
    <citation type="journal article" date="2013" name="Genome Announc.">
        <title>Draft Genome Sequence of Rhizobium mesoamericanum STM3625, a Nitrogen-Fixing Symbiont of Mimosa pudica Isolated in French Guiana (South America).</title>
        <authorList>
            <person name="Moulin L."/>
            <person name="Mornico D."/>
            <person name="Melkonian R."/>
            <person name="Klonowska A."/>
        </authorList>
    </citation>
    <scope>NUCLEOTIDE SEQUENCE [LARGE SCALE GENOMIC DNA]</scope>
    <source>
        <strain evidence="3 4">STM3625</strain>
    </source>
</reference>
<dbReference type="EMBL" id="CANI01000035">
    <property type="protein sequence ID" value="CCM78098.1"/>
    <property type="molecule type" value="Genomic_DNA"/>
</dbReference>
<dbReference type="SUPFAM" id="SSF53756">
    <property type="entry name" value="UDP-Glycosyltransferase/glycogen phosphorylase"/>
    <property type="match status" value="1"/>
</dbReference>
<accession>K0PWH3</accession>
<dbReference type="InterPro" id="IPR001296">
    <property type="entry name" value="Glyco_trans_1"/>
</dbReference>
<comment type="caution">
    <text evidence="3">The sequence shown here is derived from an EMBL/GenBank/DDBJ whole genome shotgun (WGS) entry which is preliminary data.</text>
</comment>
<dbReference type="PANTHER" id="PTHR46401">
    <property type="entry name" value="GLYCOSYLTRANSFERASE WBBK-RELATED"/>
    <property type="match status" value="1"/>
</dbReference>
<evidence type="ECO:0000259" key="1">
    <source>
        <dbReference type="Pfam" id="PF00534"/>
    </source>
</evidence>
<dbReference type="GO" id="GO:0016757">
    <property type="term" value="F:glycosyltransferase activity"/>
    <property type="evidence" value="ECO:0007669"/>
    <property type="project" value="InterPro"/>
</dbReference>
<sequence length="371" mass="40594">MTIIERPQRILMTVDAVGGVWRYAMDLAKGLRRYGVETVFAGFGPPPSQAQANEADEIGKLLWLEPPLDWTVDSEDRLEPVCGLLSQLAHAHSIELLHLNLPSQAAAMTGALPTVVVSHSCVVTWFDAVRGSDVPPAWVWQKRLNRLGFERADAVVAPSHSHAAALCRCYGRMDDVEVVYNSSNLGPPNMPKEDFVLAAGRWWDEGKNAVVLDKAAALCRWPVLMAGPTRGPNGQYFAIEHARSVGELGHAQMMAFMTKAGILASPSLYEPFGLAVLEGARAGTALVLADIETYRELWDGVALFCEPRDHRSFADAINRFACNDTMRTEYGAKAQARSHSFSADRQCRALMEIYSRALVAARDLATTGTIS</sequence>
<protein>
    <submittedName>
        <fullName evidence="3">Putative glycosyltransferase protein</fullName>
    </submittedName>
</protein>
<evidence type="ECO:0000313" key="4">
    <source>
        <dbReference type="Proteomes" id="UP000009319"/>
    </source>
</evidence>
<keyword evidence="3" id="KW-0808">Transferase</keyword>